<gene>
    <name evidence="1" type="ORF">RYX45_25920</name>
</gene>
<dbReference type="EMBL" id="JAWJAY010001721">
    <property type="protein sequence ID" value="MDV2888602.1"/>
    <property type="molecule type" value="Genomic_DNA"/>
</dbReference>
<evidence type="ECO:0000313" key="2">
    <source>
        <dbReference type="Proteomes" id="UP001285636"/>
    </source>
</evidence>
<comment type="caution">
    <text evidence="1">The sequence shown here is derived from an EMBL/GenBank/DDBJ whole genome shotgun (WGS) entry which is preliminary data.</text>
</comment>
<feature type="non-terminal residue" evidence="1">
    <location>
        <position position="1"/>
    </location>
</feature>
<evidence type="ECO:0000313" key="1">
    <source>
        <dbReference type="EMBL" id="MDV2888602.1"/>
    </source>
</evidence>
<reference evidence="1" key="1">
    <citation type="submission" date="2023-10" db="EMBL/GenBank/DDBJ databases">
        <title>Screening of Alkalihalophilus pseudofirmusBZ-TG-HK211 and Its Alleviation of Salt Stress on Rapeseed Growth.</title>
        <authorList>
            <person name="Zhao B."/>
            <person name="Guo T."/>
        </authorList>
    </citation>
    <scope>NUCLEOTIDE SEQUENCE</scope>
    <source>
        <strain evidence="1">BZ-TG-HK211</strain>
    </source>
</reference>
<accession>A0AAJ2U755</accession>
<name>A0AAJ2U755_ALKPS</name>
<dbReference type="AlphaFoldDB" id="A0AAJ2U755"/>
<proteinExistence type="predicted"/>
<organism evidence="1 2">
    <name type="scientific">Alkalihalophilus pseudofirmus</name>
    <name type="common">Bacillus pseudofirmus</name>
    <dbReference type="NCBI Taxonomy" id="79885"/>
    <lineage>
        <taxon>Bacteria</taxon>
        <taxon>Bacillati</taxon>
        <taxon>Bacillota</taxon>
        <taxon>Bacilli</taxon>
        <taxon>Bacillales</taxon>
        <taxon>Bacillaceae</taxon>
        <taxon>Alkalihalophilus</taxon>
    </lineage>
</organism>
<dbReference type="Proteomes" id="UP001285636">
    <property type="component" value="Unassembled WGS sequence"/>
</dbReference>
<protein>
    <submittedName>
        <fullName evidence="1">Uncharacterized protein</fullName>
    </submittedName>
</protein>
<sequence>YALTARAPSQRYYEALNQDAMIFKATMEPYNTWCSRGCRIYLLPLPFDPLTDLPIYLFLLTH</sequence>
<dbReference type="RefSeq" id="WP_323468458.1">
    <property type="nucleotide sequence ID" value="NZ_JAWJAY010001721.1"/>
</dbReference>